<sequence length="133" mass="15256">METVDVYTERGDLVTCSDCGKVMLLPYGADKCPACKKEGCLVWTDESLREADIDSLLERHCNLHQKSELQPEEYLSLSILVTEYIPYLADKPQTARETLFLLLEPALFSRILAGYKMLPIYRKYLHARHQDTA</sequence>
<dbReference type="EMBL" id="AJWY01006968">
    <property type="protein sequence ID" value="EKC65368.1"/>
    <property type="molecule type" value="Genomic_DNA"/>
</dbReference>
<dbReference type="AlphaFoldDB" id="K1T6X8"/>
<evidence type="ECO:0000313" key="1">
    <source>
        <dbReference type="EMBL" id="EKC65368.1"/>
    </source>
</evidence>
<reference evidence="1" key="1">
    <citation type="journal article" date="2013" name="Environ. Microbiol.">
        <title>Microbiota from the distal guts of lean and obese adolescents exhibit partial functional redundancy besides clear differences in community structure.</title>
        <authorList>
            <person name="Ferrer M."/>
            <person name="Ruiz A."/>
            <person name="Lanza F."/>
            <person name="Haange S.B."/>
            <person name="Oberbach A."/>
            <person name="Till H."/>
            <person name="Bargiela R."/>
            <person name="Campoy C."/>
            <person name="Segura M.T."/>
            <person name="Richter M."/>
            <person name="von Bergen M."/>
            <person name="Seifert J."/>
            <person name="Suarez A."/>
        </authorList>
    </citation>
    <scope>NUCLEOTIDE SEQUENCE</scope>
</reference>
<name>K1T6X8_9ZZZZ</name>
<protein>
    <submittedName>
        <fullName evidence="1">Uncharacterized protein</fullName>
    </submittedName>
</protein>
<comment type="caution">
    <text evidence="1">The sequence shown here is derived from an EMBL/GenBank/DDBJ whole genome shotgun (WGS) entry which is preliminary data.</text>
</comment>
<feature type="non-terminal residue" evidence="1">
    <location>
        <position position="133"/>
    </location>
</feature>
<accession>K1T6X8</accession>
<proteinExistence type="predicted"/>
<gene>
    <name evidence="1" type="ORF">LEA_10361</name>
</gene>
<organism evidence="1">
    <name type="scientific">human gut metagenome</name>
    <dbReference type="NCBI Taxonomy" id="408170"/>
    <lineage>
        <taxon>unclassified sequences</taxon>
        <taxon>metagenomes</taxon>
        <taxon>organismal metagenomes</taxon>
    </lineage>
</organism>